<name>A0A2X0LW17_9BASI</name>
<dbReference type="InterPro" id="IPR039261">
    <property type="entry name" value="FNR_nucleotide-bd"/>
</dbReference>
<dbReference type="AlphaFoldDB" id="A0A2X0LW17"/>
<dbReference type="PANTHER" id="PTHR19370">
    <property type="entry name" value="NADH-CYTOCHROME B5 REDUCTASE"/>
    <property type="match status" value="1"/>
</dbReference>
<dbReference type="PANTHER" id="PTHR19370:SF184">
    <property type="entry name" value="NADH-CYTOCHROME B5 REDUCTASE-LIKE"/>
    <property type="match status" value="1"/>
</dbReference>
<dbReference type="Proteomes" id="UP000249464">
    <property type="component" value="Unassembled WGS sequence"/>
</dbReference>
<dbReference type="STRING" id="796604.A0A2X0LW17"/>
<evidence type="ECO:0000313" key="9">
    <source>
        <dbReference type="EMBL" id="SGY15272.1"/>
    </source>
</evidence>
<feature type="region of interest" description="Disordered" evidence="7">
    <location>
        <begin position="57"/>
        <end position="81"/>
    </location>
</feature>
<evidence type="ECO:0000256" key="2">
    <source>
        <dbReference type="ARBA" id="ARBA00006105"/>
    </source>
</evidence>
<dbReference type="CDD" id="cd06183">
    <property type="entry name" value="cyt_b5_reduct_like"/>
    <property type="match status" value="1"/>
</dbReference>
<evidence type="ECO:0000256" key="3">
    <source>
        <dbReference type="ARBA" id="ARBA00022630"/>
    </source>
</evidence>
<evidence type="ECO:0000256" key="7">
    <source>
        <dbReference type="SAM" id="MobiDB-lite"/>
    </source>
</evidence>
<evidence type="ECO:0000256" key="1">
    <source>
        <dbReference type="ARBA" id="ARBA00001974"/>
    </source>
</evidence>
<dbReference type="GO" id="GO:0016491">
    <property type="term" value="F:oxidoreductase activity"/>
    <property type="evidence" value="ECO:0007669"/>
    <property type="project" value="UniProtKB-KW"/>
</dbReference>
<feature type="binding site" evidence="6">
    <location>
        <position position="216"/>
    </location>
    <ligand>
        <name>FAD</name>
        <dbReference type="ChEBI" id="CHEBI:57692"/>
    </ligand>
</feature>
<evidence type="ECO:0000313" key="10">
    <source>
        <dbReference type="Proteomes" id="UP000249464"/>
    </source>
</evidence>
<dbReference type="InterPro" id="IPR017927">
    <property type="entry name" value="FAD-bd_FR_type"/>
</dbReference>
<feature type="binding site" evidence="6">
    <location>
        <position position="182"/>
    </location>
    <ligand>
        <name>FAD</name>
        <dbReference type="ChEBI" id="CHEBI:57692"/>
    </ligand>
</feature>
<keyword evidence="3 6" id="KW-0285">Flavoprotein</keyword>
<dbReference type="InterPro" id="IPR008333">
    <property type="entry name" value="Cbr1-like_FAD-bd_dom"/>
</dbReference>
<feature type="binding site" evidence="6">
    <location>
        <position position="180"/>
    </location>
    <ligand>
        <name>FAD</name>
        <dbReference type="ChEBI" id="CHEBI:57692"/>
    </ligand>
</feature>
<accession>A0A2X0LW17</accession>
<dbReference type="Gene3D" id="3.40.50.80">
    <property type="entry name" value="Nucleotide-binding domain of ferredoxin-NADP reductase (FNR) module"/>
    <property type="match status" value="1"/>
</dbReference>
<comment type="cofactor">
    <cofactor evidence="1 6">
        <name>FAD</name>
        <dbReference type="ChEBI" id="CHEBI:57692"/>
    </cofactor>
</comment>
<feature type="binding site" evidence="6">
    <location>
        <position position="257"/>
    </location>
    <ligand>
        <name>FAD</name>
        <dbReference type="ChEBI" id="CHEBI:57692"/>
    </ligand>
</feature>
<dbReference type="PRINTS" id="PR00406">
    <property type="entry name" value="CYTB5RDTASE"/>
</dbReference>
<sequence length="381" mass="41818">MPNSRGVIKVLKNITKTKASALPPCTCSALGSRPLARLDHRLPSSVAPLGSNASSVRHYSLSTTNTPTSSNSKQSSLPPTRTSRSTLLAYIAVPSLLGAFAYQQFSPTDNSKRPLSPDYFIPLKINKVTRLNHNNTLIELDLPDSLSPRQYISAQKYRRDEDPWRIHSIFVKQPELQIQRPYTPLNTSFLNRSPSESSPSTTIQLLIKRYDDGEVSRYLHRLGPGDQVQIRGPVLTTELPKVDKIVFVSIAGGTGITPAHQIITSFLHHPTADPPPSISILYAAQEPVLASSLEQLQKNAKFPVDLKMFSRMTNPSRITEEVLEQELGRAKDGRDDCLVVVCGPESMITELAGPRARDLSPGPIGGVLGKLGYTSNQILKL</sequence>
<dbReference type="EMBL" id="FQNC01000013">
    <property type="protein sequence ID" value="SGY15272.1"/>
    <property type="molecule type" value="Genomic_DNA"/>
</dbReference>
<reference evidence="9 10" key="1">
    <citation type="submission" date="2016-11" db="EMBL/GenBank/DDBJ databases">
        <authorList>
            <person name="Jaros S."/>
            <person name="Januszkiewicz K."/>
            <person name="Wedrychowicz H."/>
        </authorList>
    </citation>
    <scope>NUCLEOTIDE SEQUENCE [LARGE SCALE GENOMIC DNA]</scope>
</reference>
<dbReference type="Pfam" id="PF00175">
    <property type="entry name" value="NAD_binding_1"/>
    <property type="match status" value="1"/>
</dbReference>
<proteinExistence type="inferred from homology"/>
<keyword evidence="5" id="KW-0560">Oxidoreductase</keyword>
<dbReference type="InterPro" id="IPR001834">
    <property type="entry name" value="CBR-like"/>
</dbReference>
<feature type="binding site" evidence="6">
    <location>
        <position position="208"/>
    </location>
    <ligand>
        <name>FAD</name>
        <dbReference type="ChEBI" id="CHEBI:57692"/>
    </ligand>
</feature>
<dbReference type="InterPro" id="IPR001433">
    <property type="entry name" value="OxRdtase_FAD/NAD-bd"/>
</dbReference>
<dbReference type="Pfam" id="PF00970">
    <property type="entry name" value="FAD_binding_6"/>
    <property type="match status" value="1"/>
</dbReference>
<feature type="compositionally biased region" description="Low complexity" evidence="7">
    <location>
        <begin position="60"/>
        <end position="81"/>
    </location>
</feature>
<feature type="binding site" evidence="6">
    <location>
        <position position="181"/>
    </location>
    <ligand>
        <name>FAD</name>
        <dbReference type="ChEBI" id="CHEBI:57692"/>
    </ligand>
</feature>
<gene>
    <name evidence="9" type="primary">BQ5605_C013g07309</name>
    <name evidence="9" type="ORF">BQ5605_C013G07309</name>
</gene>
<organism evidence="9 10">
    <name type="scientific">Microbotryum silenes-dioicae</name>
    <dbReference type="NCBI Taxonomy" id="796604"/>
    <lineage>
        <taxon>Eukaryota</taxon>
        <taxon>Fungi</taxon>
        <taxon>Dikarya</taxon>
        <taxon>Basidiomycota</taxon>
        <taxon>Pucciniomycotina</taxon>
        <taxon>Microbotryomycetes</taxon>
        <taxon>Microbotryales</taxon>
        <taxon>Microbotryaceae</taxon>
        <taxon>Microbotryum</taxon>
    </lineage>
</organism>
<evidence type="ECO:0000256" key="6">
    <source>
        <dbReference type="PIRSR" id="PIRSR601834-1"/>
    </source>
</evidence>
<comment type="similarity">
    <text evidence="2">Belongs to the flavoprotein pyridine nucleotide cytochrome reductase family.</text>
</comment>
<keyword evidence="10" id="KW-1185">Reference proteome</keyword>
<evidence type="ECO:0000259" key="8">
    <source>
        <dbReference type="PROSITE" id="PS51384"/>
    </source>
</evidence>
<feature type="binding site" evidence="6">
    <location>
        <position position="206"/>
    </location>
    <ligand>
        <name>FAD</name>
        <dbReference type="ChEBI" id="CHEBI:57692"/>
    </ligand>
</feature>
<evidence type="ECO:0000256" key="5">
    <source>
        <dbReference type="ARBA" id="ARBA00023002"/>
    </source>
</evidence>
<dbReference type="SUPFAM" id="SSF52343">
    <property type="entry name" value="Ferredoxin reductase-like, C-terminal NADP-linked domain"/>
    <property type="match status" value="1"/>
</dbReference>
<dbReference type="InterPro" id="IPR017938">
    <property type="entry name" value="Riboflavin_synthase-like_b-brl"/>
</dbReference>
<keyword evidence="4 6" id="KW-0274">FAD</keyword>
<dbReference type="Gene3D" id="2.40.30.10">
    <property type="entry name" value="Translation factors"/>
    <property type="match status" value="1"/>
</dbReference>
<dbReference type="PROSITE" id="PS51384">
    <property type="entry name" value="FAD_FR"/>
    <property type="match status" value="1"/>
</dbReference>
<feature type="domain" description="FAD-binding FR-type" evidence="8">
    <location>
        <begin position="118"/>
        <end position="240"/>
    </location>
</feature>
<dbReference type="SUPFAM" id="SSF63380">
    <property type="entry name" value="Riboflavin synthase domain-like"/>
    <property type="match status" value="1"/>
</dbReference>
<evidence type="ECO:0000256" key="4">
    <source>
        <dbReference type="ARBA" id="ARBA00022827"/>
    </source>
</evidence>
<protein>
    <submittedName>
        <fullName evidence="9">BQ5605_C013g07309 protein</fullName>
    </submittedName>
</protein>
<feature type="binding site" evidence="6">
    <location>
        <position position="215"/>
    </location>
    <ligand>
        <name>FAD</name>
        <dbReference type="ChEBI" id="CHEBI:57692"/>
    </ligand>
</feature>